<dbReference type="Pfam" id="PF03358">
    <property type="entry name" value="FMN_red"/>
    <property type="match status" value="1"/>
</dbReference>
<evidence type="ECO:0000313" key="3">
    <source>
        <dbReference type="Proteomes" id="UP000319829"/>
    </source>
</evidence>
<evidence type="ECO:0000259" key="1">
    <source>
        <dbReference type="Pfam" id="PF03358"/>
    </source>
</evidence>
<dbReference type="InterPro" id="IPR050712">
    <property type="entry name" value="NAD(P)H-dep_reductase"/>
</dbReference>
<reference evidence="2 3" key="1">
    <citation type="journal article" date="2019" name="Nat. Microbiol.">
        <title>Mediterranean grassland soil C-N compound turnover is dependent on rainfall and depth, and is mediated by genomically divergent microorganisms.</title>
        <authorList>
            <person name="Diamond S."/>
            <person name="Andeer P.F."/>
            <person name="Li Z."/>
            <person name="Crits-Christoph A."/>
            <person name="Burstein D."/>
            <person name="Anantharaman K."/>
            <person name="Lane K.R."/>
            <person name="Thomas B.C."/>
            <person name="Pan C."/>
            <person name="Northen T.R."/>
            <person name="Banfield J.F."/>
        </authorList>
    </citation>
    <scope>NUCLEOTIDE SEQUENCE [LARGE SCALE GENOMIC DNA]</scope>
    <source>
        <strain evidence="2">WS_4</strain>
    </source>
</reference>
<dbReference type="GO" id="GO:0010181">
    <property type="term" value="F:FMN binding"/>
    <property type="evidence" value="ECO:0007669"/>
    <property type="project" value="TreeGrafter"/>
</dbReference>
<dbReference type="Proteomes" id="UP000319829">
    <property type="component" value="Unassembled WGS sequence"/>
</dbReference>
<dbReference type="Gene3D" id="3.40.50.360">
    <property type="match status" value="1"/>
</dbReference>
<dbReference type="SUPFAM" id="SSF52218">
    <property type="entry name" value="Flavoproteins"/>
    <property type="match status" value="1"/>
</dbReference>
<sequence length="204" mass="21582">MIESVSVPIRVIGLVGSLRSGSATRMAVLCALQGAGERGANVELLDVAAYHLPFLGRDREEGNVAAVARFRADLRAADGIILGSPEIHGSISGVLKNALDLASSDEFAGKMVGLVGVAGGRMGATESLSHLRTIGRSLRAWVIPTQASIGESDKAFDADGEPVDPKVGDRLRSVGRQVAHFARLHKCENHLQFLKDWEGAPVHD</sequence>
<accession>A0A538SUN4</accession>
<dbReference type="PANTHER" id="PTHR30543">
    <property type="entry name" value="CHROMATE REDUCTASE"/>
    <property type="match status" value="1"/>
</dbReference>
<gene>
    <name evidence="2" type="ORF">E6K74_03990</name>
</gene>
<name>A0A538SUN4_UNCEI</name>
<dbReference type="AlphaFoldDB" id="A0A538SUN4"/>
<protein>
    <submittedName>
        <fullName evidence="2">NAD(P)H-dependent oxidoreductase</fullName>
    </submittedName>
</protein>
<dbReference type="InterPro" id="IPR005025">
    <property type="entry name" value="FMN_Rdtase-like_dom"/>
</dbReference>
<dbReference type="PANTHER" id="PTHR30543:SF21">
    <property type="entry name" value="NAD(P)H-DEPENDENT FMN REDUCTASE LOT6"/>
    <property type="match status" value="1"/>
</dbReference>
<feature type="domain" description="NADPH-dependent FMN reductase-like" evidence="1">
    <location>
        <begin position="10"/>
        <end position="151"/>
    </location>
</feature>
<dbReference type="GO" id="GO:0005829">
    <property type="term" value="C:cytosol"/>
    <property type="evidence" value="ECO:0007669"/>
    <property type="project" value="TreeGrafter"/>
</dbReference>
<evidence type="ECO:0000313" key="2">
    <source>
        <dbReference type="EMBL" id="TMQ55100.1"/>
    </source>
</evidence>
<dbReference type="InterPro" id="IPR029039">
    <property type="entry name" value="Flavoprotein-like_sf"/>
</dbReference>
<dbReference type="GO" id="GO:0016491">
    <property type="term" value="F:oxidoreductase activity"/>
    <property type="evidence" value="ECO:0007669"/>
    <property type="project" value="InterPro"/>
</dbReference>
<comment type="caution">
    <text evidence="2">The sequence shown here is derived from an EMBL/GenBank/DDBJ whole genome shotgun (WGS) entry which is preliminary data.</text>
</comment>
<proteinExistence type="predicted"/>
<dbReference type="EMBL" id="VBOU01000042">
    <property type="protein sequence ID" value="TMQ55100.1"/>
    <property type="molecule type" value="Genomic_DNA"/>
</dbReference>
<organism evidence="2 3">
    <name type="scientific">Eiseniibacteriota bacterium</name>
    <dbReference type="NCBI Taxonomy" id="2212470"/>
    <lineage>
        <taxon>Bacteria</taxon>
        <taxon>Candidatus Eiseniibacteriota</taxon>
    </lineage>
</organism>